<accession>A0A8F5XS29</accession>
<dbReference type="Gene3D" id="3.30.1380.10">
    <property type="match status" value="1"/>
</dbReference>
<organism evidence="2">
    <name type="scientific">Microvirus mar54</name>
    <dbReference type="NCBI Taxonomy" id="2851190"/>
    <lineage>
        <taxon>Viruses</taxon>
        <taxon>Monodnaviria</taxon>
        <taxon>Sangervirae</taxon>
        <taxon>Phixviricota</taxon>
        <taxon>Malgrandaviricetes</taxon>
        <taxon>Petitvirales</taxon>
        <taxon>Microviridae</taxon>
    </lineage>
</organism>
<dbReference type="InterPro" id="IPR013230">
    <property type="entry name" value="Peptidase_M15A_C"/>
</dbReference>
<dbReference type="Pfam" id="PF08291">
    <property type="entry name" value="Peptidase_M15_3"/>
    <property type="match status" value="1"/>
</dbReference>
<name>A0A8F5XS29_9VIRU</name>
<evidence type="ECO:0000259" key="1">
    <source>
        <dbReference type="Pfam" id="PF08291"/>
    </source>
</evidence>
<dbReference type="SUPFAM" id="SSF55166">
    <property type="entry name" value="Hedgehog/DD-peptidase"/>
    <property type="match status" value="1"/>
</dbReference>
<reference evidence="2" key="1">
    <citation type="submission" date="2021-04" db="EMBL/GenBank/DDBJ databases">
        <title>Genomes of microviruses identified in yellow-bellied marmot fecal samples.</title>
        <authorList>
            <person name="Varsani A."/>
            <person name="Kraberger S."/>
            <person name="Chatterjee A."/>
            <person name="Richet C."/>
            <person name="Fontenele R.S."/>
            <person name="Schmidlin K."/>
            <person name="Blumstein D.T."/>
        </authorList>
    </citation>
    <scope>NUCLEOTIDE SEQUENCE</scope>
    <source>
        <strain evidence="2">Mar54</strain>
    </source>
</reference>
<dbReference type="InterPro" id="IPR009045">
    <property type="entry name" value="Zn_M74/Hedgehog-like"/>
</dbReference>
<sequence length="171" mass="19918">MCLMTTKDVKLRWPFLDLQLTEHFNLAEFIQTDQSFKLQESNVHRFRLEEIKLTSQFTFISCFLERLRKHAQQSIHVTSGLRTRSLNSAVGGSTSSRHLVGLAVDIMSVNMDILDTALTDLLQVYSHLLHEVHFHDTYIHLSFKAVLEHGDVPKIRDFRSKEFRKSIKYSL</sequence>
<feature type="domain" description="Peptidase M15A C-terminal" evidence="1">
    <location>
        <begin position="63"/>
        <end position="141"/>
    </location>
</feature>
<proteinExistence type="predicted"/>
<dbReference type="EMBL" id="MZ089800">
    <property type="protein sequence ID" value="QXP45103.1"/>
    <property type="molecule type" value="Genomic_DNA"/>
</dbReference>
<evidence type="ECO:0000313" key="2">
    <source>
        <dbReference type="EMBL" id="QXP45103.1"/>
    </source>
</evidence>
<protein>
    <submittedName>
        <fullName evidence="2">Peptidase</fullName>
    </submittedName>
</protein>